<sequence length="102" mass="11985">MDIHNIRNKVRKNEYDLSFHAHQERQDEQITIAEIEQVILKGDIIEKYSNDPRGESCLVGSRNLHIVCGTRGTRLLIITVYRPKPPTWVDYKTRVKEVKNRV</sequence>
<dbReference type="InterPro" id="IPR025354">
    <property type="entry name" value="DUF4258"/>
</dbReference>
<reference evidence="1 2" key="1">
    <citation type="journal article" date="2016" name="Nat. Commun.">
        <title>Thousands of microbial genomes shed light on interconnected biogeochemical processes in an aquifer system.</title>
        <authorList>
            <person name="Anantharaman K."/>
            <person name="Brown C.T."/>
            <person name="Hug L.A."/>
            <person name="Sharon I."/>
            <person name="Castelle C.J."/>
            <person name="Probst A.J."/>
            <person name="Thomas B.C."/>
            <person name="Singh A."/>
            <person name="Wilkins M.J."/>
            <person name="Karaoz U."/>
            <person name="Brodie E.L."/>
            <person name="Williams K.H."/>
            <person name="Hubbard S.S."/>
            <person name="Banfield J.F."/>
        </authorList>
    </citation>
    <scope>NUCLEOTIDE SEQUENCE [LARGE SCALE GENOMIC DNA]</scope>
</reference>
<accession>A0A1F7YJ44</accession>
<proteinExistence type="predicted"/>
<evidence type="ECO:0008006" key="3">
    <source>
        <dbReference type="Google" id="ProtNLM"/>
    </source>
</evidence>
<evidence type="ECO:0000313" key="2">
    <source>
        <dbReference type="Proteomes" id="UP000178851"/>
    </source>
</evidence>
<name>A0A1F7YJ44_9BACT</name>
<dbReference type="Proteomes" id="UP000178851">
    <property type="component" value="Unassembled WGS sequence"/>
</dbReference>
<dbReference type="Pfam" id="PF14076">
    <property type="entry name" value="DUF4258"/>
    <property type="match status" value="1"/>
</dbReference>
<dbReference type="EMBL" id="MGGI01000012">
    <property type="protein sequence ID" value="OGM26628.1"/>
    <property type="molecule type" value="Genomic_DNA"/>
</dbReference>
<comment type="caution">
    <text evidence="1">The sequence shown here is derived from an EMBL/GenBank/DDBJ whole genome shotgun (WGS) entry which is preliminary data.</text>
</comment>
<dbReference type="AlphaFoldDB" id="A0A1F7YJ44"/>
<protein>
    <recommendedName>
        <fullName evidence="3">DUF4258 domain-containing protein</fullName>
    </recommendedName>
</protein>
<gene>
    <name evidence="1" type="ORF">A2627_01235</name>
</gene>
<organism evidence="1 2">
    <name type="scientific">Candidatus Woesebacteria bacterium RIFCSPHIGHO2_01_FULL_39_28</name>
    <dbReference type="NCBI Taxonomy" id="1802496"/>
    <lineage>
        <taxon>Bacteria</taxon>
        <taxon>Candidatus Woeseibacteriota</taxon>
    </lineage>
</organism>
<evidence type="ECO:0000313" key="1">
    <source>
        <dbReference type="EMBL" id="OGM26628.1"/>
    </source>
</evidence>